<sequence>MAIKISVENYKQITQLCEELKIDVNKYNSIKAELAGKLILDLVKLKMFHSGDLAAGRILAPIPQDYMEGGKYDCR</sequence>
<reference evidence="1" key="2">
    <citation type="submission" date="2021-04" db="EMBL/GenBank/DDBJ databases">
        <authorList>
            <person name="Gilroy R."/>
        </authorList>
    </citation>
    <scope>NUCLEOTIDE SEQUENCE</scope>
    <source>
        <strain evidence="1">A6-441</strain>
    </source>
</reference>
<dbReference type="Proteomes" id="UP000724657">
    <property type="component" value="Unassembled WGS sequence"/>
</dbReference>
<comment type="caution">
    <text evidence="1">The sequence shown here is derived from an EMBL/GenBank/DDBJ whole genome shotgun (WGS) entry which is preliminary data.</text>
</comment>
<gene>
    <name evidence="1" type="ORF">IAA47_05350</name>
</gene>
<organism evidence="1 2">
    <name type="scientific">Candidatus Fusobacterium pullicola</name>
    <dbReference type="NCBI Taxonomy" id="2838601"/>
    <lineage>
        <taxon>Bacteria</taxon>
        <taxon>Fusobacteriati</taxon>
        <taxon>Fusobacteriota</taxon>
        <taxon>Fusobacteriia</taxon>
        <taxon>Fusobacteriales</taxon>
        <taxon>Fusobacteriaceae</taxon>
        <taxon>Fusobacterium</taxon>
    </lineage>
</organism>
<evidence type="ECO:0000313" key="1">
    <source>
        <dbReference type="EMBL" id="MBU3842393.1"/>
    </source>
</evidence>
<reference evidence="1" key="1">
    <citation type="journal article" date="2021" name="PeerJ">
        <title>Extensive microbial diversity within the chicken gut microbiome revealed by metagenomics and culture.</title>
        <authorList>
            <person name="Gilroy R."/>
            <person name="Ravi A."/>
            <person name="Getino M."/>
            <person name="Pursley I."/>
            <person name="Horton D.L."/>
            <person name="Alikhan N.F."/>
            <person name="Baker D."/>
            <person name="Gharbi K."/>
            <person name="Hall N."/>
            <person name="Watson M."/>
            <person name="Adriaenssens E.M."/>
            <person name="Foster-Nyarko E."/>
            <person name="Jarju S."/>
            <person name="Secka A."/>
            <person name="Antonio M."/>
            <person name="Oren A."/>
            <person name="Chaudhuri R.R."/>
            <person name="La Ragione R."/>
            <person name="Hildebrand F."/>
            <person name="Pallen M.J."/>
        </authorList>
    </citation>
    <scope>NUCLEOTIDE SEQUENCE</scope>
    <source>
        <strain evidence="1">A6-441</strain>
    </source>
</reference>
<dbReference type="AlphaFoldDB" id="A0A9E2KYM2"/>
<proteinExistence type="predicted"/>
<dbReference type="EMBL" id="JAHLFN010000054">
    <property type="protein sequence ID" value="MBU3842393.1"/>
    <property type="molecule type" value="Genomic_DNA"/>
</dbReference>
<name>A0A9E2KYM2_9FUSO</name>
<evidence type="ECO:0000313" key="2">
    <source>
        <dbReference type="Proteomes" id="UP000724657"/>
    </source>
</evidence>
<accession>A0A9E2KYM2</accession>
<protein>
    <submittedName>
        <fullName evidence="1">Uncharacterized protein</fullName>
    </submittedName>
</protein>